<protein>
    <submittedName>
        <fullName evidence="4">AcrR family transcriptional regulator</fullName>
    </submittedName>
</protein>
<dbReference type="Proteomes" id="UP001235712">
    <property type="component" value="Unassembled WGS sequence"/>
</dbReference>
<sequence length="211" mass="23016">MTETEPTPRISTRRAATRRRLLAAASTVVAERGVNGASVESICEEAGFTRGAFYSNFESKEALLNALMEAKHQVLLDGIRAILDSEPTQDAPDVIDDLVGRVLAAYPLDRESRLVESEIGLYMIRNPEHAPALLTAMAPFRAELARLVLQGLDRAGRRLTVDVEDALNALISGYETGTTDLWISSASGRPEDPDVCRRTLTIIIKAISEPI</sequence>
<dbReference type="PANTHER" id="PTHR30055:SF241">
    <property type="entry name" value="TRANSCRIPTIONAL REGULATORY PROTEIN"/>
    <property type="match status" value="1"/>
</dbReference>
<gene>
    <name evidence="4" type="ORF">J2S57_001602</name>
</gene>
<evidence type="ECO:0000313" key="5">
    <source>
        <dbReference type="Proteomes" id="UP001235712"/>
    </source>
</evidence>
<dbReference type="InterPro" id="IPR001647">
    <property type="entry name" value="HTH_TetR"/>
</dbReference>
<dbReference type="Pfam" id="PF00440">
    <property type="entry name" value="TetR_N"/>
    <property type="match status" value="1"/>
</dbReference>
<keyword evidence="5" id="KW-1185">Reference proteome</keyword>
<dbReference type="PROSITE" id="PS50977">
    <property type="entry name" value="HTH_TETR_2"/>
    <property type="match status" value="1"/>
</dbReference>
<dbReference type="EMBL" id="JAUSQZ010000001">
    <property type="protein sequence ID" value="MDP9825853.1"/>
    <property type="molecule type" value="Genomic_DNA"/>
</dbReference>
<dbReference type="PANTHER" id="PTHR30055">
    <property type="entry name" value="HTH-TYPE TRANSCRIPTIONAL REGULATOR RUTR"/>
    <property type="match status" value="1"/>
</dbReference>
<evidence type="ECO:0000256" key="1">
    <source>
        <dbReference type="ARBA" id="ARBA00023125"/>
    </source>
</evidence>
<comment type="caution">
    <text evidence="4">The sequence shown here is derived from an EMBL/GenBank/DDBJ whole genome shotgun (WGS) entry which is preliminary data.</text>
</comment>
<dbReference type="InterPro" id="IPR050109">
    <property type="entry name" value="HTH-type_TetR-like_transc_reg"/>
</dbReference>
<dbReference type="RefSeq" id="WP_307240054.1">
    <property type="nucleotide sequence ID" value="NZ_JAUSQZ010000001.1"/>
</dbReference>
<dbReference type="Gene3D" id="1.10.357.10">
    <property type="entry name" value="Tetracycline Repressor, domain 2"/>
    <property type="match status" value="1"/>
</dbReference>
<evidence type="ECO:0000313" key="4">
    <source>
        <dbReference type="EMBL" id="MDP9825853.1"/>
    </source>
</evidence>
<dbReference type="SUPFAM" id="SSF46689">
    <property type="entry name" value="Homeodomain-like"/>
    <property type="match status" value="1"/>
</dbReference>
<proteinExistence type="predicted"/>
<feature type="DNA-binding region" description="H-T-H motif" evidence="2">
    <location>
        <begin position="38"/>
        <end position="57"/>
    </location>
</feature>
<dbReference type="PRINTS" id="PR00455">
    <property type="entry name" value="HTHTETR"/>
</dbReference>
<evidence type="ECO:0000259" key="3">
    <source>
        <dbReference type="PROSITE" id="PS50977"/>
    </source>
</evidence>
<feature type="domain" description="HTH tetR-type" evidence="3">
    <location>
        <begin position="15"/>
        <end position="75"/>
    </location>
</feature>
<evidence type="ECO:0000256" key="2">
    <source>
        <dbReference type="PROSITE-ProRule" id="PRU00335"/>
    </source>
</evidence>
<reference evidence="4 5" key="1">
    <citation type="submission" date="2023-07" db="EMBL/GenBank/DDBJ databases">
        <title>Sequencing the genomes of 1000 actinobacteria strains.</title>
        <authorList>
            <person name="Klenk H.-P."/>
        </authorList>
    </citation>
    <scope>NUCLEOTIDE SEQUENCE [LARGE SCALE GENOMIC DNA]</scope>
    <source>
        <strain evidence="4 5">DSM 44388</strain>
    </source>
</reference>
<accession>A0ABT9NZJ2</accession>
<keyword evidence="1 2" id="KW-0238">DNA-binding</keyword>
<name>A0ABT9NZJ2_9ACTN</name>
<organism evidence="4 5">
    <name type="scientific">Kineosporia succinea</name>
    <dbReference type="NCBI Taxonomy" id="84632"/>
    <lineage>
        <taxon>Bacteria</taxon>
        <taxon>Bacillati</taxon>
        <taxon>Actinomycetota</taxon>
        <taxon>Actinomycetes</taxon>
        <taxon>Kineosporiales</taxon>
        <taxon>Kineosporiaceae</taxon>
        <taxon>Kineosporia</taxon>
    </lineage>
</organism>
<dbReference type="InterPro" id="IPR009057">
    <property type="entry name" value="Homeodomain-like_sf"/>
</dbReference>